<keyword evidence="3" id="KW-1185">Reference proteome</keyword>
<dbReference type="EMBL" id="QLLK01000010">
    <property type="protein sequence ID" value="RAI86699.1"/>
    <property type="molecule type" value="Genomic_DNA"/>
</dbReference>
<gene>
    <name evidence="2" type="ORF">LV83_03255</name>
</gene>
<proteinExistence type="predicted"/>
<sequence>MRILGIPVSSAIQESAFLEKYVALFSKKVNRIPEPAKKRLILLFILLCIAVLGGSLILEMSIETTTSLRIPAWEPPLIYFDSLDYEPKTLNQ</sequence>
<evidence type="ECO:0000313" key="2">
    <source>
        <dbReference type="EMBL" id="RAI86699.1"/>
    </source>
</evidence>
<dbReference type="AlphaFoldDB" id="A0A327P313"/>
<name>A0A327P313_9BACT</name>
<keyword evidence="1" id="KW-1133">Transmembrane helix</keyword>
<keyword evidence="1" id="KW-0472">Membrane</keyword>
<reference evidence="2 3" key="1">
    <citation type="submission" date="2018-06" db="EMBL/GenBank/DDBJ databases">
        <title>Genomic Encyclopedia of Archaeal and Bacterial Type Strains, Phase II (KMG-II): from individual species to whole genera.</title>
        <authorList>
            <person name="Goeker M."/>
        </authorList>
    </citation>
    <scope>NUCLEOTIDE SEQUENCE [LARGE SCALE GENOMIC DNA]</scope>
    <source>
        <strain evidence="2 3">DSM 23446</strain>
    </source>
</reference>
<comment type="caution">
    <text evidence="2">The sequence shown here is derived from an EMBL/GenBank/DDBJ whole genome shotgun (WGS) entry which is preliminary data.</text>
</comment>
<keyword evidence="1" id="KW-0812">Transmembrane</keyword>
<protein>
    <submittedName>
        <fullName evidence="2">Uncharacterized protein</fullName>
    </submittedName>
</protein>
<evidence type="ECO:0000256" key="1">
    <source>
        <dbReference type="SAM" id="Phobius"/>
    </source>
</evidence>
<evidence type="ECO:0000313" key="3">
    <source>
        <dbReference type="Proteomes" id="UP000249610"/>
    </source>
</evidence>
<accession>A0A327P313</accession>
<feature type="transmembrane region" description="Helical" evidence="1">
    <location>
        <begin position="40"/>
        <end position="58"/>
    </location>
</feature>
<organism evidence="2 3">
    <name type="scientific">Algoriphagus yeomjeoni</name>
    <dbReference type="NCBI Taxonomy" id="291403"/>
    <lineage>
        <taxon>Bacteria</taxon>
        <taxon>Pseudomonadati</taxon>
        <taxon>Bacteroidota</taxon>
        <taxon>Cytophagia</taxon>
        <taxon>Cytophagales</taxon>
        <taxon>Cyclobacteriaceae</taxon>
        <taxon>Algoriphagus</taxon>
    </lineage>
</organism>
<dbReference type="Proteomes" id="UP000249610">
    <property type="component" value="Unassembled WGS sequence"/>
</dbReference>